<evidence type="ECO:0000256" key="1">
    <source>
        <dbReference type="SAM" id="Phobius"/>
    </source>
</evidence>
<reference evidence="2 3" key="1">
    <citation type="submission" date="2019-10" db="EMBL/GenBank/DDBJ databases">
        <title>Draft Genome Sequence of Cytophagaceae sp. SJW1-29.</title>
        <authorList>
            <person name="Choi A."/>
        </authorList>
    </citation>
    <scope>NUCLEOTIDE SEQUENCE [LARGE SCALE GENOMIC DNA]</scope>
    <source>
        <strain evidence="2 3">SJW1-29</strain>
    </source>
</reference>
<dbReference type="RefSeq" id="WP_152765428.1">
    <property type="nucleotide sequence ID" value="NZ_WHLY01000002.1"/>
</dbReference>
<keyword evidence="1" id="KW-0812">Transmembrane</keyword>
<dbReference type="Proteomes" id="UP000479293">
    <property type="component" value="Unassembled WGS sequence"/>
</dbReference>
<dbReference type="EMBL" id="WHLY01000002">
    <property type="protein sequence ID" value="MPR37012.1"/>
    <property type="molecule type" value="Genomic_DNA"/>
</dbReference>
<name>A0A7C9FTM0_9BACT</name>
<keyword evidence="1" id="KW-0472">Membrane</keyword>
<keyword evidence="3" id="KW-1185">Reference proteome</keyword>
<proteinExistence type="predicted"/>
<evidence type="ECO:0000313" key="2">
    <source>
        <dbReference type="EMBL" id="MPR37012.1"/>
    </source>
</evidence>
<organism evidence="2 3">
    <name type="scientific">Salmonirosea aquatica</name>
    <dbReference type="NCBI Taxonomy" id="2654236"/>
    <lineage>
        <taxon>Bacteria</taxon>
        <taxon>Pseudomonadati</taxon>
        <taxon>Bacteroidota</taxon>
        <taxon>Cytophagia</taxon>
        <taxon>Cytophagales</taxon>
        <taxon>Spirosomataceae</taxon>
        <taxon>Salmonirosea</taxon>
    </lineage>
</organism>
<keyword evidence="1" id="KW-1133">Transmembrane helix</keyword>
<accession>A0A7C9FTM0</accession>
<comment type="caution">
    <text evidence="2">The sequence shown here is derived from an EMBL/GenBank/DDBJ whole genome shotgun (WGS) entry which is preliminary data.</text>
</comment>
<dbReference type="AlphaFoldDB" id="A0A7C9FTM0"/>
<gene>
    <name evidence="2" type="ORF">GBK04_27675</name>
</gene>
<feature type="transmembrane region" description="Helical" evidence="1">
    <location>
        <begin position="7"/>
        <end position="26"/>
    </location>
</feature>
<evidence type="ECO:0000313" key="3">
    <source>
        <dbReference type="Proteomes" id="UP000479293"/>
    </source>
</evidence>
<protein>
    <submittedName>
        <fullName evidence="2">Uncharacterized protein</fullName>
    </submittedName>
</protein>
<sequence>MKILLRILGGLVALLFLLFIGAYLLYNEPLPEGTSGPEADRLARKMMAAVHSGDLDNTDILTWTFNGSHHYLWDRKRNLVEVVWRENKVLLNLDEWEKGKAYDGGEEVTDRGTLDKKRGKAWEIFCNDSFWFIAPTKAFDEGVQRSVVKQEDGSDALLVTYTSGGVTPGDSYLWLMNANGLPYAFKLWVSIIPIGGIKATWSDWKTLKSGLKVATVHELGPVPLTITETASGTKFQELGRSGDPFAAVL</sequence>